<feature type="chain" id="PRO_5046119168" description="DUF3313 domain-containing protein" evidence="1">
    <location>
        <begin position="25"/>
        <end position="223"/>
    </location>
</feature>
<reference evidence="2 3" key="1">
    <citation type="submission" date="2023-07" db="EMBL/GenBank/DDBJ databases">
        <title>Genomic Encyclopedia of Type Strains, Phase IV (KMG-IV): sequencing the most valuable type-strain genomes for metagenomic binning, comparative biology and taxonomic classification.</title>
        <authorList>
            <person name="Goeker M."/>
        </authorList>
    </citation>
    <scope>NUCLEOTIDE SEQUENCE [LARGE SCALE GENOMIC DNA]</scope>
    <source>
        <strain evidence="2 3">DSM 1111</strain>
    </source>
</reference>
<dbReference type="InterPro" id="IPR021747">
    <property type="entry name" value="DUF3313"/>
</dbReference>
<accession>A0ABU0G458</accession>
<gene>
    <name evidence="2" type="ORF">J2045_000495</name>
</gene>
<evidence type="ECO:0000256" key="1">
    <source>
        <dbReference type="SAM" id="SignalP"/>
    </source>
</evidence>
<sequence>MQRDVSRFGLGAAMLALSLLGGCATTTPKPENLASSPLLQPTHLSDQPYSYRNPTVDFSAYDSVVVAPVKLASPRSPSEAGLAQDEMAELAGILRQQFAASLSSRFPIVSIPGPRSLLVELTLIEAEKSKPVLSTVSHVMPVGIAVNAGAQLAGRQGTFSGSVLYAVEVRAAGNSRILYAEVARRSADALDLTASLAPLAAAKAGIRNGAREFPEDLMGAKSR</sequence>
<protein>
    <recommendedName>
        <fullName evidence="4">DUF3313 domain-containing protein</fullName>
    </recommendedName>
</protein>
<dbReference type="RefSeq" id="WP_307368995.1">
    <property type="nucleotide sequence ID" value="NZ_JAUSUW010000001.1"/>
</dbReference>
<evidence type="ECO:0000313" key="3">
    <source>
        <dbReference type="Proteomes" id="UP001238496"/>
    </source>
</evidence>
<comment type="caution">
    <text evidence="2">The sequence shown here is derived from an EMBL/GenBank/DDBJ whole genome shotgun (WGS) entry which is preliminary data.</text>
</comment>
<dbReference type="PROSITE" id="PS51257">
    <property type="entry name" value="PROKAR_LIPOPROTEIN"/>
    <property type="match status" value="1"/>
</dbReference>
<proteinExistence type="predicted"/>
<evidence type="ECO:0008006" key="4">
    <source>
        <dbReference type="Google" id="ProtNLM"/>
    </source>
</evidence>
<feature type="signal peptide" evidence="1">
    <location>
        <begin position="1"/>
        <end position="24"/>
    </location>
</feature>
<dbReference type="Pfam" id="PF11769">
    <property type="entry name" value="DUF3313"/>
    <property type="match status" value="1"/>
</dbReference>
<evidence type="ECO:0000313" key="2">
    <source>
        <dbReference type="EMBL" id="MDQ0419485.1"/>
    </source>
</evidence>
<keyword evidence="1" id="KW-0732">Signal</keyword>
<name>A0ABU0G458_9HYPH</name>
<organism evidence="2 3">
    <name type="scientific">Peteryoungia aggregata LMG 23059</name>
    <dbReference type="NCBI Taxonomy" id="1368425"/>
    <lineage>
        <taxon>Bacteria</taxon>
        <taxon>Pseudomonadati</taxon>
        <taxon>Pseudomonadota</taxon>
        <taxon>Alphaproteobacteria</taxon>
        <taxon>Hyphomicrobiales</taxon>
        <taxon>Rhizobiaceae</taxon>
        <taxon>Peteryoungia</taxon>
    </lineage>
</organism>
<dbReference type="EMBL" id="JAUSUW010000001">
    <property type="protein sequence ID" value="MDQ0419485.1"/>
    <property type="molecule type" value="Genomic_DNA"/>
</dbReference>
<dbReference type="Proteomes" id="UP001238496">
    <property type="component" value="Unassembled WGS sequence"/>
</dbReference>
<keyword evidence="3" id="KW-1185">Reference proteome</keyword>